<evidence type="ECO:0000256" key="5">
    <source>
        <dbReference type="ARBA" id="ARBA00023098"/>
    </source>
</evidence>
<comment type="subcellular location">
    <subcellularLocation>
        <location evidence="1">Endomembrane system</location>
        <topology evidence="1">Multi-pass membrane protein</topology>
    </subcellularLocation>
</comment>
<name>A0AAE3GP88_9CYAN</name>
<keyword evidence="4" id="KW-0560">Oxidoreductase</keyword>
<reference evidence="9" key="1">
    <citation type="submission" date="2022-06" db="EMBL/GenBank/DDBJ databases">
        <title>New cyanobacteria of genus Symplocastrum in benthos of Lake Baikal.</title>
        <authorList>
            <person name="Sorokovikova E."/>
            <person name="Tikhonova I."/>
            <person name="Krasnopeev A."/>
            <person name="Evseev P."/>
            <person name="Gladkikh A."/>
            <person name="Belykh O."/>
        </authorList>
    </citation>
    <scope>NUCLEOTIDE SEQUENCE</scope>
    <source>
        <strain evidence="9">BBK-W-15</strain>
    </source>
</reference>
<dbReference type="AlphaFoldDB" id="A0AAE3GP88"/>
<protein>
    <submittedName>
        <fullName evidence="9">Sterol desaturase family protein</fullName>
    </submittedName>
</protein>
<evidence type="ECO:0000256" key="4">
    <source>
        <dbReference type="ARBA" id="ARBA00023002"/>
    </source>
</evidence>
<dbReference type="GO" id="GO:0006643">
    <property type="term" value="P:membrane lipid metabolic process"/>
    <property type="evidence" value="ECO:0007669"/>
    <property type="project" value="TreeGrafter"/>
</dbReference>
<keyword evidence="6 7" id="KW-0472">Membrane</keyword>
<evidence type="ECO:0000256" key="1">
    <source>
        <dbReference type="ARBA" id="ARBA00004127"/>
    </source>
</evidence>
<evidence type="ECO:0000313" key="10">
    <source>
        <dbReference type="Proteomes" id="UP001204953"/>
    </source>
</evidence>
<dbReference type="GO" id="GO:0008610">
    <property type="term" value="P:lipid biosynthetic process"/>
    <property type="evidence" value="ECO:0007669"/>
    <property type="project" value="InterPro"/>
</dbReference>
<evidence type="ECO:0000259" key="8">
    <source>
        <dbReference type="Pfam" id="PF04116"/>
    </source>
</evidence>
<evidence type="ECO:0000256" key="2">
    <source>
        <dbReference type="ARBA" id="ARBA00022692"/>
    </source>
</evidence>
<dbReference type="GO" id="GO:0005506">
    <property type="term" value="F:iron ion binding"/>
    <property type="evidence" value="ECO:0007669"/>
    <property type="project" value="InterPro"/>
</dbReference>
<feature type="transmembrane region" description="Helical" evidence="7">
    <location>
        <begin position="36"/>
        <end position="60"/>
    </location>
</feature>
<feature type="domain" description="Fatty acid hydroxylase" evidence="8">
    <location>
        <begin position="1"/>
        <end position="117"/>
    </location>
</feature>
<dbReference type="Proteomes" id="UP001204953">
    <property type="component" value="Unassembled WGS sequence"/>
</dbReference>
<dbReference type="Pfam" id="PF04116">
    <property type="entry name" value="FA_hydroxylase"/>
    <property type="match status" value="1"/>
</dbReference>
<proteinExistence type="predicted"/>
<accession>A0AAE3GP88</accession>
<dbReference type="PANTHER" id="PTHR21624:SF1">
    <property type="entry name" value="ALKYLGLYCEROL MONOOXYGENASE"/>
    <property type="match status" value="1"/>
</dbReference>
<dbReference type="EMBL" id="JAMZMM010000041">
    <property type="protein sequence ID" value="MCP2728150.1"/>
    <property type="molecule type" value="Genomic_DNA"/>
</dbReference>
<keyword evidence="2 7" id="KW-0812">Transmembrane</keyword>
<sequence>MHSYQFLWLAHHWHHSIESLPLWWLSGQRTSFTSQFLFKFVFIWFPLLSIPPEVMIFVVLHHTVNLNWIHLNVKRNSWMRIVEWVYNTPNFHAVHHYYPDGKNLCAMFTFFDRIFGTYVDPDTIDYSKEQFGLDGEPVTVRMIVGI</sequence>
<comment type="caution">
    <text evidence="9">The sequence shown here is derived from an EMBL/GenBank/DDBJ whole genome shotgun (WGS) entry which is preliminary data.</text>
</comment>
<keyword evidence="10" id="KW-1185">Reference proteome</keyword>
<dbReference type="GO" id="GO:0050479">
    <property type="term" value="F:glyceryl-ether monooxygenase activity"/>
    <property type="evidence" value="ECO:0007669"/>
    <property type="project" value="TreeGrafter"/>
</dbReference>
<dbReference type="InterPro" id="IPR006694">
    <property type="entry name" value="Fatty_acid_hydroxylase"/>
</dbReference>
<keyword evidence="3 7" id="KW-1133">Transmembrane helix</keyword>
<dbReference type="PANTHER" id="PTHR21624">
    <property type="entry name" value="STEROL DESATURASE-RELATED PROTEIN"/>
    <property type="match status" value="1"/>
</dbReference>
<dbReference type="GO" id="GO:0016020">
    <property type="term" value="C:membrane"/>
    <property type="evidence" value="ECO:0007669"/>
    <property type="project" value="GOC"/>
</dbReference>
<evidence type="ECO:0000256" key="6">
    <source>
        <dbReference type="ARBA" id="ARBA00023136"/>
    </source>
</evidence>
<keyword evidence="5" id="KW-0443">Lipid metabolism</keyword>
<dbReference type="GO" id="GO:0012505">
    <property type="term" value="C:endomembrane system"/>
    <property type="evidence" value="ECO:0007669"/>
    <property type="project" value="UniProtKB-SubCell"/>
</dbReference>
<evidence type="ECO:0000256" key="7">
    <source>
        <dbReference type="SAM" id="Phobius"/>
    </source>
</evidence>
<gene>
    <name evidence="9" type="ORF">NJ959_06635</name>
</gene>
<evidence type="ECO:0000313" key="9">
    <source>
        <dbReference type="EMBL" id="MCP2728150.1"/>
    </source>
</evidence>
<dbReference type="InterPro" id="IPR051689">
    <property type="entry name" value="Sterol_desaturase/TMEM195"/>
</dbReference>
<organism evidence="9 10">
    <name type="scientific">Limnofasciculus baicalensis BBK-W-15</name>
    <dbReference type="NCBI Taxonomy" id="2699891"/>
    <lineage>
        <taxon>Bacteria</taxon>
        <taxon>Bacillati</taxon>
        <taxon>Cyanobacteriota</taxon>
        <taxon>Cyanophyceae</taxon>
        <taxon>Coleofasciculales</taxon>
        <taxon>Coleofasciculaceae</taxon>
        <taxon>Limnofasciculus</taxon>
        <taxon>Limnofasciculus baicalensis</taxon>
    </lineage>
</organism>
<evidence type="ECO:0000256" key="3">
    <source>
        <dbReference type="ARBA" id="ARBA00022989"/>
    </source>
</evidence>